<dbReference type="InterPro" id="IPR029062">
    <property type="entry name" value="Class_I_gatase-like"/>
</dbReference>
<accession>B6YQL5</accession>
<dbReference type="SUPFAM" id="SSF52317">
    <property type="entry name" value="Class I glutamine amidotransferase-like"/>
    <property type="match status" value="1"/>
</dbReference>
<gene>
    <name evidence="2" type="ordered locus">CFPG_224</name>
</gene>
<dbReference type="STRING" id="511995.CFPG_224"/>
<organism evidence="2 3">
    <name type="scientific">Azobacteroides pseudotrichonymphae genomovar. CFP2</name>
    <dbReference type="NCBI Taxonomy" id="511995"/>
    <lineage>
        <taxon>Bacteria</taxon>
        <taxon>Pseudomonadati</taxon>
        <taxon>Bacteroidota</taxon>
        <taxon>Bacteroidia</taxon>
        <taxon>Bacteroidales</taxon>
        <taxon>Candidatus Azobacteroides</taxon>
    </lineage>
</organism>
<dbReference type="AlphaFoldDB" id="B6YQL5"/>
<dbReference type="EMBL" id="AP010656">
    <property type="protein sequence ID" value="BAG83487.1"/>
    <property type="molecule type" value="Genomic_DNA"/>
</dbReference>
<keyword evidence="3" id="KW-1185">Reference proteome</keyword>
<evidence type="ECO:0000313" key="2">
    <source>
        <dbReference type="EMBL" id="BAG83487.1"/>
    </source>
</evidence>
<dbReference type="OrthoDB" id="9792284at2"/>
<dbReference type="RefSeq" id="WP_012573248.1">
    <property type="nucleotide sequence ID" value="NC_011565.1"/>
</dbReference>
<dbReference type="PANTHER" id="PTHR48094">
    <property type="entry name" value="PROTEIN/NUCLEIC ACID DEGLYCASE DJ-1-RELATED"/>
    <property type="match status" value="1"/>
</dbReference>
<dbReference type="Pfam" id="PF01965">
    <property type="entry name" value="DJ-1_PfpI"/>
    <property type="match status" value="1"/>
</dbReference>
<dbReference type="CDD" id="cd03135">
    <property type="entry name" value="GATase1_DJ-1"/>
    <property type="match status" value="1"/>
</dbReference>
<name>B6YQL5_AZOPC</name>
<proteinExistence type="predicted"/>
<dbReference type="NCBIfam" id="TIGR01383">
    <property type="entry name" value="not_thiJ"/>
    <property type="match status" value="1"/>
</dbReference>
<dbReference type="eggNOG" id="COG0693">
    <property type="taxonomic scope" value="Bacteria"/>
</dbReference>
<dbReference type="Proteomes" id="UP000000723">
    <property type="component" value="Chromosome"/>
</dbReference>
<dbReference type="KEGG" id="aps:CFPG_224"/>
<feature type="domain" description="DJ-1/PfpI" evidence="1">
    <location>
        <begin position="7"/>
        <end position="167"/>
    </location>
</feature>
<dbReference type="Gene3D" id="3.40.50.880">
    <property type="match status" value="1"/>
</dbReference>
<dbReference type="HOGENOM" id="CLU_000445_44_2_10"/>
<sequence length="186" mass="20008">MKDNVQAFIFLAEGFEEIEAISVIDIIRRSEMKITTVSITDKNIVTGSHNVSIVADKLFSETDFSYGEILILPGGIPGSGNLNAHEGLKKLLKQYNAEGKKIAAICAAPSVLGGLHLLQGRKATIYPGFEDNLLGAIYVEDGVVKDDNIITGRGPAFALDFALSIISELKGQKKAEEIAMSILLKC</sequence>
<dbReference type="PANTHER" id="PTHR48094:SF12">
    <property type="entry name" value="PARKINSON DISEASE PROTEIN 7 HOMOLOG"/>
    <property type="match status" value="1"/>
</dbReference>
<reference evidence="3" key="1">
    <citation type="journal article" date="2008" name="Science">
        <title>Genome of an endosymbiont coupling N2 fixation to cellulolysis within RT protist cells in termite gut.</title>
        <authorList>
            <person name="Hongoh Y."/>
            <person name="Sharma V.K."/>
            <person name="Prakash T."/>
            <person name="Noda S."/>
            <person name="Toh H."/>
            <person name="Taylor T.D."/>
            <person name="Kudo T."/>
            <person name="Sakaki Y."/>
            <person name="Toyoda A."/>
            <person name="Hattori M."/>
            <person name="Ohkuma M."/>
        </authorList>
    </citation>
    <scope>NUCLEOTIDE SEQUENCE [LARGE SCALE GENOMIC DNA]</scope>
</reference>
<protein>
    <recommendedName>
        <fullName evidence="1">DJ-1/PfpI domain-containing protein</fullName>
    </recommendedName>
</protein>
<dbReference type="GO" id="GO:0005737">
    <property type="term" value="C:cytoplasm"/>
    <property type="evidence" value="ECO:0007669"/>
    <property type="project" value="TreeGrafter"/>
</dbReference>
<dbReference type="InterPro" id="IPR050325">
    <property type="entry name" value="Prot/Nucl_acid_deglycase"/>
</dbReference>
<evidence type="ECO:0000259" key="1">
    <source>
        <dbReference type="Pfam" id="PF01965"/>
    </source>
</evidence>
<dbReference type="InterPro" id="IPR006287">
    <property type="entry name" value="DJ-1"/>
</dbReference>
<evidence type="ECO:0000313" key="3">
    <source>
        <dbReference type="Proteomes" id="UP000000723"/>
    </source>
</evidence>
<dbReference type="InterPro" id="IPR002818">
    <property type="entry name" value="DJ-1/PfpI"/>
</dbReference>